<name>A0ABW4CZU8_9LACO</name>
<feature type="domain" description="HTH gntR-type" evidence="4">
    <location>
        <begin position="1"/>
        <end position="69"/>
    </location>
</feature>
<dbReference type="Pfam" id="PF07702">
    <property type="entry name" value="UTRA"/>
    <property type="match status" value="1"/>
</dbReference>
<accession>A0ABW4CZU8</accession>
<sequence length="251" mass="28134">MYKYQEVTAELKKMFTSGHYAPGDLLPSQEWLAAHFHTTRLTVRKAIQSLIMDGVVYSKRGAGTFLRKDFRSSQADFTPLNRPVGTTETMKGRKVTSKILSFAARLASEDEQHQLMIGPAEPVYVIERVRYVDGRTYSFEHTIMPVAIMPLTEEILKGSIYAALRAHGITIAGSHRKVYALKATAKDVEALGATLNDPVLAIKQVNYTEEGKPFDYSEVHFPYETTRVSAEIKIAPFPTKKAARHSRAVKQ</sequence>
<dbReference type="Gene3D" id="1.10.10.10">
    <property type="entry name" value="Winged helix-like DNA-binding domain superfamily/Winged helix DNA-binding domain"/>
    <property type="match status" value="1"/>
</dbReference>
<dbReference type="InterPro" id="IPR028978">
    <property type="entry name" value="Chorismate_lyase_/UTRA_dom_sf"/>
</dbReference>
<dbReference type="Proteomes" id="UP001597212">
    <property type="component" value="Unassembled WGS sequence"/>
</dbReference>
<dbReference type="SUPFAM" id="SSF64288">
    <property type="entry name" value="Chorismate lyase-like"/>
    <property type="match status" value="1"/>
</dbReference>
<dbReference type="InterPro" id="IPR036390">
    <property type="entry name" value="WH_DNA-bd_sf"/>
</dbReference>
<gene>
    <name evidence="5" type="ORF">ACFQ5K_08330</name>
</gene>
<dbReference type="RefSeq" id="WP_125757068.1">
    <property type="nucleotide sequence ID" value="NZ_JBHTOK010000067.1"/>
</dbReference>
<dbReference type="PANTHER" id="PTHR44846:SF4">
    <property type="entry name" value="HTH GNTR-TYPE DOMAIN-CONTAINING PROTEIN"/>
    <property type="match status" value="1"/>
</dbReference>
<dbReference type="InterPro" id="IPR011663">
    <property type="entry name" value="UTRA"/>
</dbReference>
<dbReference type="InterPro" id="IPR050679">
    <property type="entry name" value="Bact_HTH_transcr_reg"/>
</dbReference>
<dbReference type="SUPFAM" id="SSF46785">
    <property type="entry name" value="Winged helix' DNA-binding domain"/>
    <property type="match status" value="1"/>
</dbReference>
<dbReference type="SMART" id="SM00345">
    <property type="entry name" value="HTH_GNTR"/>
    <property type="match status" value="1"/>
</dbReference>
<dbReference type="PRINTS" id="PR00035">
    <property type="entry name" value="HTHGNTR"/>
</dbReference>
<organism evidence="5 6">
    <name type="scientific">Lacticaseibacillus hegangensis</name>
    <dbReference type="NCBI Taxonomy" id="2486010"/>
    <lineage>
        <taxon>Bacteria</taxon>
        <taxon>Bacillati</taxon>
        <taxon>Bacillota</taxon>
        <taxon>Bacilli</taxon>
        <taxon>Lactobacillales</taxon>
        <taxon>Lactobacillaceae</taxon>
        <taxon>Lacticaseibacillus</taxon>
    </lineage>
</organism>
<evidence type="ECO:0000313" key="6">
    <source>
        <dbReference type="Proteomes" id="UP001597212"/>
    </source>
</evidence>
<keyword evidence="3" id="KW-0804">Transcription</keyword>
<reference evidence="6" key="1">
    <citation type="journal article" date="2019" name="Int. J. Syst. Evol. Microbiol.">
        <title>The Global Catalogue of Microorganisms (GCM) 10K type strain sequencing project: providing services to taxonomists for standard genome sequencing and annotation.</title>
        <authorList>
            <consortium name="The Broad Institute Genomics Platform"/>
            <consortium name="The Broad Institute Genome Sequencing Center for Infectious Disease"/>
            <person name="Wu L."/>
            <person name="Ma J."/>
        </authorList>
    </citation>
    <scope>NUCLEOTIDE SEQUENCE [LARGE SCALE GENOMIC DNA]</scope>
    <source>
        <strain evidence="6">CCM 8912</strain>
    </source>
</reference>
<dbReference type="InterPro" id="IPR000524">
    <property type="entry name" value="Tscrpt_reg_HTH_GntR"/>
</dbReference>
<dbReference type="Pfam" id="PF00392">
    <property type="entry name" value="GntR"/>
    <property type="match status" value="1"/>
</dbReference>
<comment type="caution">
    <text evidence="5">The sequence shown here is derived from an EMBL/GenBank/DDBJ whole genome shotgun (WGS) entry which is preliminary data.</text>
</comment>
<dbReference type="CDD" id="cd07377">
    <property type="entry name" value="WHTH_GntR"/>
    <property type="match status" value="1"/>
</dbReference>
<evidence type="ECO:0000313" key="5">
    <source>
        <dbReference type="EMBL" id="MFD1441377.1"/>
    </source>
</evidence>
<keyword evidence="1" id="KW-0805">Transcription regulation</keyword>
<dbReference type="PANTHER" id="PTHR44846">
    <property type="entry name" value="MANNOSYL-D-GLYCERATE TRANSPORT/METABOLISM SYSTEM REPRESSOR MNGR-RELATED"/>
    <property type="match status" value="1"/>
</dbReference>
<keyword evidence="6" id="KW-1185">Reference proteome</keyword>
<protein>
    <submittedName>
        <fullName evidence="5">GntR family transcriptional regulator</fullName>
    </submittedName>
</protein>
<keyword evidence="2" id="KW-0238">DNA-binding</keyword>
<dbReference type="PROSITE" id="PS50949">
    <property type="entry name" value="HTH_GNTR"/>
    <property type="match status" value="1"/>
</dbReference>
<evidence type="ECO:0000256" key="3">
    <source>
        <dbReference type="ARBA" id="ARBA00023163"/>
    </source>
</evidence>
<dbReference type="InterPro" id="IPR036388">
    <property type="entry name" value="WH-like_DNA-bd_sf"/>
</dbReference>
<evidence type="ECO:0000256" key="2">
    <source>
        <dbReference type="ARBA" id="ARBA00023125"/>
    </source>
</evidence>
<dbReference type="Gene3D" id="3.40.1410.10">
    <property type="entry name" value="Chorismate lyase-like"/>
    <property type="match status" value="1"/>
</dbReference>
<dbReference type="SMART" id="SM00866">
    <property type="entry name" value="UTRA"/>
    <property type="match status" value="1"/>
</dbReference>
<dbReference type="EMBL" id="JBHTOK010000067">
    <property type="protein sequence ID" value="MFD1441377.1"/>
    <property type="molecule type" value="Genomic_DNA"/>
</dbReference>
<proteinExistence type="predicted"/>
<evidence type="ECO:0000259" key="4">
    <source>
        <dbReference type="PROSITE" id="PS50949"/>
    </source>
</evidence>
<evidence type="ECO:0000256" key="1">
    <source>
        <dbReference type="ARBA" id="ARBA00023015"/>
    </source>
</evidence>